<dbReference type="Gene3D" id="3.40.50.300">
    <property type="entry name" value="P-loop containing nucleotide triphosphate hydrolases"/>
    <property type="match status" value="1"/>
</dbReference>
<dbReference type="InterPro" id="IPR002110">
    <property type="entry name" value="Ankyrin_rpt"/>
</dbReference>
<dbReference type="SMART" id="SM00248">
    <property type="entry name" value="ANK"/>
    <property type="match status" value="2"/>
</dbReference>
<dbReference type="Pfam" id="PF12796">
    <property type="entry name" value="Ank_2"/>
    <property type="match status" value="1"/>
</dbReference>
<dbReference type="Gene3D" id="1.25.40.20">
    <property type="entry name" value="Ankyrin repeat-containing domain"/>
    <property type="match status" value="1"/>
</dbReference>
<evidence type="ECO:0000313" key="2">
    <source>
        <dbReference type="EMBL" id="PNF16238.1"/>
    </source>
</evidence>
<dbReference type="OrthoDB" id="8194444at2759"/>
<dbReference type="EMBL" id="NEVH01024966">
    <property type="protein sequence ID" value="PNF16238.1"/>
    <property type="molecule type" value="Genomic_DNA"/>
</dbReference>
<proteinExistence type="predicted"/>
<accession>A0A2J7PIT3</accession>
<name>A0A2J7PIT3_9NEOP</name>
<dbReference type="Proteomes" id="UP000235965">
    <property type="component" value="Unassembled WGS sequence"/>
</dbReference>
<dbReference type="PROSITE" id="PS50088">
    <property type="entry name" value="ANK_REPEAT"/>
    <property type="match status" value="2"/>
</dbReference>
<evidence type="ECO:0000313" key="3">
    <source>
        <dbReference type="Proteomes" id="UP000235965"/>
    </source>
</evidence>
<feature type="repeat" description="ANK" evidence="1">
    <location>
        <begin position="881"/>
        <end position="913"/>
    </location>
</feature>
<comment type="caution">
    <text evidence="2">The sequence shown here is derived from an EMBL/GenBank/DDBJ whole genome shotgun (WGS) entry which is preliminary data.</text>
</comment>
<sequence length="971" mass="112974">MKELDKCDFSLCTEFLRKVKIFHCQSNEKSLETLIKEELREACQTSDQCKNSIYKIFQEFLMQWWERKGNTEWLSKRSRVWQSVKENIIKKIKLEAKAELEETQGYGIRFNKQHIKRLADTIKHSSFLNIITDTNVGSISKLQIYEALNSICCKNSLFVSLKSLLKRRKEILNIWPCKWSTVLVIDCTRGSDRVDVNVTNILLDYLRKPHKQLILISQRKNQNFASHLHQNLGHICKYDEYSDDCNLLDLDDESQEQILEKTVNFQGKELSLKELIGNDPHENVKRNIDSHVMSLLLSSDKKYNIGKNLGEPSDFYVPRSLDHRIYLNEHIMRTIDNANTFVVTGVEAHQLRNYLPAGEKICKFKFHSRKNCSCFKVVNGFTTSDFNAKLGDEKKRHNMWQSSKPENVRFIILGEKHPEIDFSVLKDLYSKVHWVQMKDGSFLWRESNCDIGDIRKYIDKTKYESYSSRNIMEHRDNVLLLAAEPGMGKSTFLSFMEHELKKINPSIWVLRLNLHEHTCALEDIEFEKECIDKCENFLWNAAHSPEQDGLKFAETIFRQALEQTGNMVVILDAFDEISPDYSCKVEKLIKEIRERMKSKVWVSSRFSYRVKLEDIMTRFAFTLRPFTQKNQISFLEQYWSRKIKRPNSTSLRDFAQKLIRLSSRNFSDKDGQFTGIPLQTMMLGEAFTKEAENYCSSGKVKMPDNFNLLALFKNFTEKKCDIYFKEKNLMDCSKPKARRDKELYINKHKISALMSLFSSDELNRLLKPGNAHDLQSTSEFLKSGDAQRIGIITEFMDSKPRFIHRCFAEYFAASWFAESYASHKSFILNHLFNSPFEVVRNIFDRILAEDMPLHVAVLNNDIEAVDQLLKKETDVHCADKGGRTALHLAATYNRAVTQTLLSVPGADVNATDRVLKWTPLRYADRTRSWMAMDILLQAGGKAEDAVFTSKNVNDEEWGQAALWQCAQKGYK</sequence>
<organism evidence="2 3">
    <name type="scientific">Cryptotermes secundus</name>
    <dbReference type="NCBI Taxonomy" id="105785"/>
    <lineage>
        <taxon>Eukaryota</taxon>
        <taxon>Metazoa</taxon>
        <taxon>Ecdysozoa</taxon>
        <taxon>Arthropoda</taxon>
        <taxon>Hexapoda</taxon>
        <taxon>Insecta</taxon>
        <taxon>Pterygota</taxon>
        <taxon>Neoptera</taxon>
        <taxon>Polyneoptera</taxon>
        <taxon>Dictyoptera</taxon>
        <taxon>Blattodea</taxon>
        <taxon>Blattoidea</taxon>
        <taxon>Termitoidae</taxon>
        <taxon>Kalotermitidae</taxon>
        <taxon>Cryptotermitinae</taxon>
        <taxon>Cryptotermes</taxon>
    </lineage>
</organism>
<protein>
    <submittedName>
        <fullName evidence="2">Uncharacterized protein</fullName>
    </submittedName>
</protein>
<evidence type="ECO:0000256" key="1">
    <source>
        <dbReference type="PROSITE-ProRule" id="PRU00023"/>
    </source>
</evidence>
<reference evidence="2 3" key="1">
    <citation type="submission" date="2017-12" db="EMBL/GenBank/DDBJ databases">
        <title>Hemimetabolous genomes reveal molecular basis of termite eusociality.</title>
        <authorList>
            <person name="Harrison M.C."/>
            <person name="Jongepier E."/>
            <person name="Robertson H.M."/>
            <person name="Arning N."/>
            <person name="Bitard-Feildel T."/>
            <person name="Chao H."/>
            <person name="Childers C.P."/>
            <person name="Dinh H."/>
            <person name="Doddapaneni H."/>
            <person name="Dugan S."/>
            <person name="Gowin J."/>
            <person name="Greiner C."/>
            <person name="Han Y."/>
            <person name="Hu H."/>
            <person name="Hughes D.S.T."/>
            <person name="Huylmans A.-K."/>
            <person name="Kemena C."/>
            <person name="Kremer L.P.M."/>
            <person name="Lee S.L."/>
            <person name="Lopez-Ezquerra A."/>
            <person name="Mallet L."/>
            <person name="Monroy-Kuhn J.M."/>
            <person name="Moser A."/>
            <person name="Murali S.C."/>
            <person name="Muzny D.M."/>
            <person name="Otani S."/>
            <person name="Piulachs M.-D."/>
            <person name="Poelchau M."/>
            <person name="Qu J."/>
            <person name="Schaub F."/>
            <person name="Wada-Katsumata A."/>
            <person name="Worley K.C."/>
            <person name="Xie Q."/>
            <person name="Ylla G."/>
            <person name="Poulsen M."/>
            <person name="Gibbs R.A."/>
            <person name="Schal C."/>
            <person name="Richards S."/>
            <person name="Belles X."/>
            <person name="Korb J."/>
            <person name="Bornberg-Bauer E."/>
        </authorList>
    </citation>
    <scope>NUCLEOTIDE SEQUENCE [LARGE SCALE GENOMIC DNA]</scope>
    <source>
        <tissue evidence="2">Whole body</tissue>
    </source>
</reference>
<feature type="repeat" description="ANK" evidence="1">
    <location>
        <begin position="848"/>
        <end position="880"/>
    </location>
</feature>
<dbReference type="PROSITE" id="PS50297">
    <property type="entry name" value="ANK_REP_REGION"/>
    <property type="match status" value="1"/>
</dbReference>
<dbReference type="SUPFAM" id="SSF52540">
    <property type="entry name" value="P-loop containing nucleoside triphosphate hydrolases"/>
    <property type="match status" value="1"/>
</dbReference>
<dbReference type="PANTHER" id="PTHR46312:SF2">
    <property type="entry name" value="NUCLEOTIDE-BINDING OLIGOMERIZATION DOMAIN-CONTAINING PROTEIN 2-LIKE"/>
    <property type="match status" value="1"/>
</dbReference>
<dbReference type="SUPFAM" id="SSF48403">
    <property type="entry name" value="Ankyrin repeat"/>
    <property type="match status" value="1"/>
</dbReference>
<dbReference type="AlphaFoldDB" id="A0A2J7PIT3"/>
<dbReference type="InterPro" id="IPR036770">
    <property type="entry name" value="Ankyrin_rpt-contain_sf"/>
</dbReference>
<feature type="non-terminal residue" evidence="2">
    <location>
        <position position="971"/>
    </location>
</feature>
<dbReference type="PANTHER" id="PTHR46312">
    <property type="entry name" value="NACHT DOMAIN-CONTAINING PROTEIN"/>
    <property type="match status" value="1"/>
</dbReference>
<keyword evidence="3" id="KW-1185">Reference proteome</keyword>
<dbReference type="InterPro" id="IPR027417">
    <property type="entry name" value="P-loop_NTPase"/>
</dbReference>
<gene>
    <name evidence="2" type="ORF">B7P43_G14914</name>
</gene>
<keyword evidence="1" id="KW-0040">ANK repeat</keyword>